<keyword evidence="10" id="KW-0663">Pyridoxal phosphate</keyword>
<dbReference type="Pfam" id="PF05889">
    <property type="entry name" value="SepSecS"/>
    <property type="match status" value="1"/>
</dbReference>
<dbReference type="InterPro" id="IPR015421">
    <property type="entry name" value="PyrdxlP-dep_Trfase_major"/>
</dbReference>
<dbReference type="EC" id="2.9.1.2" evidence="5"/>
<dbReference type="InterPro" id="IPR019872">
    <property type="entry name" value="Sec-tRNA_Se_transferase"/>
</dbReference>
<evidence type="ECO:0000256" key="1">
    <source>
        <dbReference type="ARBA" id="ARBA00001933"/>
    </source>
</evidence>
<dbReference type="SUPFAM" id="SSF53383">
    <property type="entry name" value="PLP-dependent transferases"/>
    <property type="match status" value="1"/>
</dbReference>
<keyword evidence="7" id="KW-0820">tRNA-binding</keyword>
<evidence type="ECO:0000256" key="5">
    <source>
        <dbReference type="ARBA" id="ARBA00012464"/>
    </source>
</evidence>
<accession>A0AAW1NTC0</accession>
<comment type="function">
    <text evidence="2">Converts O-phosphoseryl-tRNA(Sec) to selenocysteinyl-tRNA(Sec) required for selenoprotein biosynthesis.</text>
</comment>
<evidence type="ECO:0000256" key="4">
    <source>
        <dbReference type="ARBA" id="ARBA00007037"/>
    </source>
</evidence>
<proteinExistence type="inferred from homology"/>
<evidence type="ECO:0000256" key="13">
    <source>
        <dbReference type="ARBA" id="ARBA00030669"/>
    </source>
</evidence>
<dbReference type="InterPro" id="IPR008829">
    <property type="entry name" value="SepSecS/SepCysS"/>
</dbReference>
<keyword evidence="12" id="KW-0711">Selenium</keyword>
<gene>
    <name evidence="17" type="ORF">WJX73_005919</name>
</gene>
<comment type="cofactor">
    <cofactor evidence="1">
        <name>pyridoxal 5'-phosphate</name>
        <dbReference type="ChEBI" id="CHEBI:597326"/>
    </cofactor>
</comment>
<comment type="pathway">
    <text evidence="3">Aminoacyl-tRNA biosynthesis; selenocysteinyl-tRNA(Sec) biosynthesis; selenocysteinyl-tRNA(Sec) from L-seryl-tRNA(Sec) (archaeal/eukaryal route): step 2/2.</text>
</comment>
<evidence type="ECO:0000256" key="9">
    <source>
        <dbReference type="ARBA" id="ARBA00022884"/>
    </source>
</evidence>
<dbReference type="GO" id="GO:0001514">
    <property type="term" value="P:selenocysteine incorporation"/>
    <property type="evidence" value="ECO:0007669"/>
    <property type="project" value="TreeGrafter"/>
</dbReference>
<dbReference type="Gene3D" id="3.40.640.10">
    <property type="entry name" value="Type I PLP-dependent aspartate aminotransferase-like (Major domain)"/>
    <property type="match status" value="1"/>
</dbReference>
<evidence type="ECO:0000256" key="11">
    <source>
        <dbReference type="ARBA" id="ARBA00022917"/>
    </source>
</evidence>
<keyword evidence="8" id="KW-0808">Transferase</keyword>
<evidence type="ECO:0000256" key="14">
    <source>
        <dbReference type="ARBA" id="ARBA00032048"/>
    </source>
</evidence>
<dbReference type="InterPro" id="IPR015424">
    <property type="entry name" value="PyrdxlP-dep_Trfase"/>
</dbReference>
<evidence type="ECO:0000256" key="15">
    <source>
        <dbReference type="ARBA" id="ARBA00032693"/>
    </source>
</evidence>
<protein>
    <recommendedName>
        <fullName evidence="6">O-phosphoseryl-tRNA(Sec) selenium transferase</fullName>
        <ecNumber evidence="5">2.9.1.2</ecNumber>
    </recommendedName>
    <alternativeName>
        <fullName evidence="13">Selenocysteine synthase</fullName>
    </alternativeName>
    <alternativeName>
        <fullName evidence="14">Selenocysteinyl-tRNA(Sec) synthase</fullName>
    </alternativeName>
    <alternativeName>
        <fullName evidence="15">Sep-tRNA:Sec-tRNA synthase</fullName>
    </alternativeName>
</protein>
<evidence type="ECO:0000313" key="17">
    <source>
        <dbReference type="EMBL" id="KAK9794028.1"/>
    </source>
</evidence>
<dbReference type="PANTHER" id="PTHR12944:SF2">
    <property type="entry name" value="O-PHOSPHOSERYL-TRNA(SEC) SELENIUM TRANSFERASE"/>
    <property type="match status" value="1"/>
</dbReference>
<evidence type="ECO:0000256" key="3">
    <source>
        <dbReference type="ARBA" id="ARBA00004822"/>
    </source>
</evidence>
<dbReference type="PANTHER" id="PTHR12944">
    <property type="entry name" value="SOLUBLE LIVER ANTIGEN/LIVER PANCREAS ANTIGEN"/>
    <property type="match status" value="1"/>
</dbReference>
<evidence type="ECO:0000256" key="8">
    <source>
        <dbReference type="ARBA" id="ARBA00022679"/>
    </source>
</evidence>
<organism evidence="17 18">
    <name type="scientific">Symbiochloris irregularis</name>
    <dbReference type="NCBI Taxonomy" id="706552"/>
    <lineage>
        <taxon>Eukaryota</taxon>
        <taxon>Viridiplantae</taxon>
        <taxon>Chlorophyta</taxon>
        <taxon>core chlorophytes</taxon>
        <taxon>Trebouxiophyceae</taxon>
        <taxon>Trebouxiales</taxon>
        <taxon>Trebouxiaceae</taxon>
        <taxon>Symbiochloris</taxon>
    </lineage>
</organism>
<comment type="catalytic activity">
    <reaction evidence="16">
        <text>O-phospho-L-seryl-tRNA(Sec) + selenophosphate + H2O = L-selenocysteinyl-tRNA(Sec) + 2 phosphate</text>
        <dbReference type="Rhea" id="RHEA:25041"/>
        <dbReference type="Rhea" id="RHEA-COMP:9743"/>
        <dbReference type="Rhea" id="RHEA-COMP:9947"/>
        <dbReference type="ChEBI" id="CHEBI:15377"/>
        <dbReference type="ChEBI" id="CHEBI:16144"/>
        <dbReference type="ChEBI" id="CHEBI:43474"/>
        <dbReference type="ChEBI" id="CHEBI:78551"/>
        <dbReference type="ChEBI" id="CHEBI:78573"/>
        <dbReference type="EC" id="2.9.1.2"/>
    </reaction>
</comment>
<evidence type="ECO:0000256" key="12">
    <source>
        <dbReference type="ARBA" id="ARBA00023266"/>
    </source>
</evidence>
<evidence type="ECO:0000256" key="6">
    <source>
        <dbReference type="ARBA" id="ARBA00021963"/>
    </source>
</evidence>
<dbReference type="AlphaFoldDB" id="A0AAW1NTC0"/>
<evidence type="ECO:0000256" key="16">
    <source>
        <dbReference type="ARBA" id="ARBA00048808"/>
    </source>
</evidence>
<keyword evidence="9" id="KW-0694">RNA-binding</keyword>
<name>A0AAW1NTC0_9CHLO</name>
<reference evidence="17 18" key="1">
    <citation type="journal article" date="2024" name="Nat. Commun.">
        <title>Phylogenomics reveals the evolutionary origins of lichenization in chlorophyte algae.</title>
        <authorList>
            <person name="Puginier C."/>
            <person name="Libourel C."/>
            <person name="Otte J."/>
            <person name="Skaloud P."/>
            <person name="Haon M."/>
            <person name="Grisel S."/>
            <person name="Petersen M."/>
            <person name="Berrin J.G."/>
            <person name="Delaux P.M."/>
            <person name="Dal Grande F."/>
            <person name="Keller J."/>
        </authorList>
    </citation>
    <scope>NUCLEOTIDE SEQUENCE [LARGE SCALE GENOMIC DNA]</scope>
    <source>
        <strain evidence="17 18">SAG 2036</strain>
    </source>
</reference>
<dbReference type="GO" id="GO:0098621">
    <property type="term" value="F:O-phosphoseryl-tRNA(Sec) selenium transferase activity"/>
    <property type="evidence" value="ECO:0007669"/>
    <property type="project" value="UniProtKB-EC"/>
</dbReference>
<comment type="similarity">
    <text evidence="4">Belongs to the SepSecS family.</text>
</comment>
<dbReference type="GO" id="GO:0001717">
    <property type="term" value="P:conversion of seryl-tRNAsec to selenocys-tRNAsec"/>
    <property type="evidence" value="ECO:0007669"/>
    <property type="project" value="InterPro"/>
</dbReference>
<dbReference type="GO" id="GO:0000049">
    <property type="term" value="F:tRNA binding"/>
    <property type="evidence" value="ECO:0007669"/>
    <property type="project" value="UniProtKB-KW"/>
</dbReference>
<keyword evidence="18" id="KW-1185">Reference proteome</keyword>
<dbReference type="NCBIfam" id="TIGR03531">
    <property type="entry name" value="selenium_SpcS"/>
    <property type="match status" value="1"/>
</dbReference>
<evidence type="ECO:0000256" key="2">
    <source>
        <dbReference type="ARBA" id="ARBA00002552"/>
    </source>
</evidence>
<evidence type="ECO:0000256" key="7">
    <source>
        <dbReference type="ARBA" id="ARBA00022555"/>
    </source>
</evidence>
<sequence>MDPDNCRLATSLISSSYIKLGSQALQRHHSAVKSLLSQRRLPTSGWDESTIELFLQDVAAMDSNNFLGSVGVGEREARVACPLVARRHYRLAHGIGRSGDIAAEQPKAAGSSLLARLINLLAADALRLAGLADVGEVTVLPLATGMAMTMTLLALKSQHASKGARFVIWPRIDQKTCLKAITAAGLEPVVVAMRLQGDELVTDVAAIRAQVERLGADSIVCVASTTSCFAPRAADDVVAIAALCAQLGVAHLVNNAYELPWESLHGPTAGPADDASALGRRGLEESACRA</sequence>
<dbReference type="Proteomes" id="UP001465755">
    <property type="component" value="Unassembled WGS sequence"/>
</dbReference>
<dbReference type="EMBL" id="JALJOQ010000144">
    <property type="protein sequence ID" value="KAK9794028.1"/>
    <property type="molecule type" value="Genomic_DNA"/>
</dbReference>
<evidence type="ECO:0000313" key="18">
    <source>
        <dbReference type="Proteomes" id="UP001465755"/>
    </source>
</evidence>
<keyword evidence="11" id="KW-0648">Protein biosynthesis</keyword>
<evidence type="ECO:0000256" key="10">
    <source>
        <dbReference type="ARBA" id="ARBA00022898"/>
    </source>
</evidence>
<comment type="caution">
    <text evidence="17">The sequence shown here is derived from an EMBL/GenBank/DDBJ whole genome shotgun (WGS) entry which is preliminary data.</text>
</comment>